<proteinExistence type="predicted"/>
<dbReference type="RefSeq" id="WP_048391730.1">
    <property type="nucleotide sequence ID" value="NZ_JBQDSB010000081.1"/>
</dbReference>
<dbReference type="EMBL" id="WIVU01000137">
    <property type="protein sequence ID" value="MQU09505.1"/>
    <property type="molecule type" value="Genomic_DNA"/>
</dbReference>
<evidence type="ECO:0000313" key="2">
    <source>
        <dbReference type="Proteomes" id="UP000478064"/>
    </source>
</evidence>
<dbReference type="InterPro" id="IPR008861">
    <property type="entry name" value="GpX-like"/>
</dbReference>
<dbReference type="Proteomes" id="UP000478064">
    <property type="component" value="Unassembled WGS sequence"/>
</dbReference>
<sequence>MATTCRTASGDVLDTLCQNYYGHLNGTVEAVLDANQGLADEVQPYRAGVVIHLPDVVGASEEGVMTANGFVFKWPSMK</sequence>
<name>A0A6L5I4B2_9PSED</name>
<organism evidence="1 2">
    <name type="scientific">Pseudomonas helleri</name>
    <dbReference type="NCBI Taxonomy" id="1608996"/>
    <lineage>
        <taxon>Bacteria</taxon>
        <taxon>Pseudomonadati</taxon>
        <taxon>Pseudomonadota</taxon>
        <taxon>Gammaproteobacteria</taxon>
        <taxon>Pseudomonadales</taxon>
        <taxon>Pseudomonadaceae</taxon>
        <taxon>Pseudomonas</taxon>
    </lineage>
</organism>
<dbReference type="AlphaFoldDB" id="A0A6L5I4B2"/>
<evidence type="ECO:0000313" key="1">
    <source>
        <dbReference type="EMBL" id="MQU09505.1"/>
    </source>
</evidence>
<reference evidence="1 2" key="1">
    <citation type="submission" date="2019-10" db="EMBL/GenBank/DDBJ databases">
        <title>Evaluation of single-gene subtyping targets for Pseudomonas.</title>
        <authorList>
            <person name="Reichler S.J."/>
            <person name="Orsi R.H."/>
            <person name="Wiedmann M."/>
            <person name="Martin N.H."/>
            <person name="Murphy S.I."/>
        </authorList>
    </citation>
    <scope>NUCLEOTIDE SEQUENCE [LARGE SCALE GENOMIC DNA]</scope>
    <source>
        <strain evidence="1 2">FSL R10-1637</strain>
    </source>
</reference>
<accession>A0A6L5I4B2</accession>
<protein>
    <submittedName>
        <fullName evidence="1">Phage tail protein</fullName>
    </submittedName>
</protein>
<comment type="caution">
    <text evidence="1">The sequence shown here is derived from an EMBL/GenBank/DDBJ whole genome shotgun (WGS) entry which is preliminary data.</text>
</comment>
<gene>
    <name evidence="1" type="ORF">GHO27_28100</name>
</gene>
<dbReference type="Pfam" id="PF05489">
    <property type="entry name" value="Phage_tail_X"/>
    <property type="match status" value="1"/>
</dbReference>